<feature type="domain" description="Glucose-methanol-choline oxidoreductase N-terminal" evidence="6">
    <location>
        <begin position="8"/>
        <end position="324"/>
    </location>
</feature>
<evidence type="ECO:0000256" key="3">
    <source>
        <dbReference type="ARBA" id="ARBA00022630"/>
    </source>
</evidence>
<reference evidence="8 9" key="1">
    <citation type="submission" date="2020-01" db="EMBL/GenBank/DDBJ databases">
        <title>Draft Genome Analysis of Muricauda sp. HICW Isolated from coastal seawater of PR China.</title>
        <authorList>
            <person name="Chen M.-X."/>
        </authorList>
    </citation>
    <scope>NUCLEOTIDE SEQUENCE [LARGE SCALE GENOMIC DNA]</scope>
    <source>
        <strain evidence="8 9">HICW</strain>
    </source>
</reference>
<protein>
    <submittedName>
        <fullName evidence="8">GMC family oxidoreductase</fullName>
    </submittedName>
</protein>
<dbReference type="Pfam" id="PF05199">
    <property type="entry name" value="GMC_oxred_C"/>
    <property type="match status" value="1"/>
</dbReference>
<keyword evidence="9" id="KW-1185">Reference proteome</keyword>
<dbReference type="InterPro" id="IPR051473">
    <property type="entry name" value="P2Ox-like"/>
</dbReference>
<sequence>MVQANDYDAIVVGSGITGGWAAKELCENGLKVLMLERGRDVPHIEGYTNATKQPFEFEHRGMLTREMVEEGKTNAVREFFVNRKDYPYIEKKPYRWNRGYQVGGRSLVWGRQCYRWGDLDFEQNAKHGIAIDWPIRYKDLEPWYSKVEKFIGVSGSKEGLDHLPDGEFLPPMELSCLEKEMQKRFKKIYGDNRHFFIGRTANVSIPHKGRNCYYRNKCVLGCPFGGYFSTQSSTLPAAMNTGNLTLRPFSIVKEVLYDKDSKKATGVEIIDAETKETIQYTSKVVFLCASNVNSAYILMNSAKDIWPEGLGSSSGELGHNFMDHHGIGAWGVFEGMEDKYFYGRRPNGIFIPRFRNVGNDKQDFIGGYDFQGNARRDGAGGVGKNYVGKYIVDDIPLTELKATLTKPGQWGFEYTGFGETLPYHENKISISDTEKDQWGMPLVEIDAEAKENEIKMDKDMAKTSVEMLESLGFKDVKQKEGRKVGDRRIGATHEMGLARMGKDPKTSVLNKHNQVWDAKNVFVTDGACMVSSACQNPSLTYMALTARAVNFAVGELKRRNL</sequence>
<evidence type="ECO:0000256" key="1">
    <source>
        <dbReference type="ARBA" id="ARBA00001974"/>
    </source>
</evidence>
<dbReference type="GO" id="GO:0016614">
    <property type="term" value="F:oxidoreductase activity, acting on CH-OH group of donors"/>
    <property type="evidence" value="ECO:0007669"/>
    <property type="project" value="InterPro"/>
</dbReference>
<dbReference type="Gene3D" id="3.50.50.60">
    <property type="entry name" value="FAD/NAD(P)-binding domain"/>
    <property type="match status" value="2"/>
</dbReference>
<keyword evidence="3" id="KW-0285">Flavoprotein</keyword>
<evidence type="ECO:0000313" key="9">
    <source>
        <dbReference type="Proteomes" id="UP000558089"/>
    </source>
</evidence>
<dbReference type="EMBL" id="WYET01000004">
    <property type="protein sequence ID" value="NVN19051.1"/>
    <property type="molecule type" value="Genomic_DNA"/>
</dbReference>
<dbReference type="InterPro" id="IPR036188">
    <property type="entry name" value="FAD/NAD-bd_sf"/>
</dbReference>
<comment type="cofactor">
    <cofactor evidence="1">
        <name>FAD</name>
        <dbReference type="ChEBI" id="CHEBI:57692"/>
    </cofactor>
</comment>
<proteinExistence type="inferred from homology"/>
<name>A0A850ND28_9FLAO</name>
<dbReference type="PANTHER" id="PTHR42784">
    <property type="entry name" value="PYRANOSE 2-OXIDASE"/>
    <property type="match status" value="1"/>
</dbReference>
<comment type="similarity">
    <text evidence="2">Belongs to the GMC oxidoreductase family.</text>
</comment>
<gene>
    <name evidence="8" type="ORF">GUA46_11925</name>
</gene>
<accession>A0A850ND28</accession>
<dbReference type="PANTHER" id="PTHR42784:SF1">
    <property type="entry name" value="PYRANOSE 2-OXIDASE"/>
    <property type="match status" value="1"/>
</dbReference>
<evidence type="ECO:0000313" key="8">
    <source>
        <dbReference type="EMBL" id="NVN19051.1"/>
    </source>
</evidence>
<dbReference type="RefSeq" id="WP_176620675.1">
    <property type="nucleotide sequence ID" value="NZ_WYET01000004.1"/>
</dbReference>
<evidence type="ECO:0000256" key="4">
    <source>
        <dbReference type="ARBA" id="ARBA00022827"/>
    </source>
</evidence>
<feature type="domain" description="Glucose-methanol-choline oxidoreductase C-terminal" evidence="7">
    <location>
        <begin position="422"/>
        <end position="544"/>
    </location>
</feature>
<dbReference type="SUPFAM" id="SSF54373">
    <property type="entry name" value="FAD-linked reductases, C-terminal domain"/>
    <property type="match status" value="1"/>
</dbReference>
<dbReference type="Pfam" id="PF00732">
    <property type="entry name" value="GMC_oxred_N"/>
    <property type="match status" value="1"/>
</dbReference>
<dbReference type="InterPro" id="IPR000172">
    <property type="entry name" value="GMC_OxRdtase_N"/>
</dbReference>
<evidence type="ECO:0000256" key="2">
    <source>
        <dbReference type="ARBA" id="ARBA00010790"/>
    </source>
</evidence>
<evidence type="ECO:0000259" key="6">
    <source>
        <dbReference type="Pfam" id="PF00732"/>
    </source>
</evidence>
<keyword evidence="5" id="KW-0560">Oxidoreductase</keyword>
<dbReference type="InterPro" id="IPR007867">
    <property type="entry name" value="GMC_OxRtase_C"/>
</dbReference>
<dbReference type="AlphaFoldDB" id="A0A850ND28"/>
<dbReference type="GO" id="GO:0050660">
    <property type="term" value="F:flavin adenine dinucleotide binding"/>
    <property type="evidence" value="ECO:0007669"/>
    <property type="project" value="InterPro"/>
</dbReference>
<organism evidence="8 9">
    <name type="scientific">Flagellimonas chongwuensis</name>
    <dbReference type="NCBI Taxonomy" id="2697365"/>
    <lineage>
        <taxon>Bacteria</taxon>
        <taxon>Pseudomonadati</taxon>
        <taxon>Bacteroidota</taxon>
        <taxon>Flavobacteriia</taxon>
        <taxon>Flavobacteriales</taxon>
        <taxon>Flavobacteriaceae</taxon>
        <taxon>Flagellimonas</taxon>
    </lineage>
</organism>
<comment type="caution">
    <text evidence="8">The sequence shown here is derived from an EMBL/GenBank/DDBJ whole genome shotgun (WGS) entry which is preliminary data.</text>
</comment>
<evidence type="ECO:0000256" key="5">
    <source>
        <dbReference type="ARBA" id="ARBA00023002"/>
    </source>
</evidence>
<keyword evidence="4" id="KW-0274">FAD</keyword>
<evidence type="ECO:0000259" key="7">
    <source>
        <dbReference type="Pfam" id="PF05199"/>
    </source>
</evidence>
<dbReference type="Proteomes" id="UP000558089">
    <property type="component" value="Unassembled WGS sequence"/>
</dbReference>
<dbReference type="SUPFAM" id="SSF51905">
    <property type="entry name" value="FAD/NAD(P)-binding domain"/>
    <property type="match status" value="1"/>
</dbReference>